<evidence type="ECO:0000313" key="3">
    <source>
        <dbReference type="Proteomes" id="UP000094793"/>
    </source>
</evidence>
<dbReference type="RefSeq" id="WP_069599968.1">
    <property type="nucleotide sequence ID" value="NZ_CP017150.1"/>
</dbReference>
<evidence type="ECO:0000256" key="1">
    <source>
        <dbReference type="SAM" id="SignalP"/>
    </source>
</evidence>
<dbReference type="KEGG" id="blin:BLSMQ_1625"/>
<evidence type="ECO:0000313" key="2">
    <source>
        <dbReference type="EMBL" id="AOP53335.1"/>
    </source>
</evidence>
<gene>
    <name evidence="2" type="ORF">BLSMQ_1625</name>
</gene>
<organism evidence="2 3">
    <name type="scientific">Brevibacterium aurantiacum</name>
    <dbReference type="NCBI Taxonomy" id="273384"/>
    <lineage>
        <taxon>Bacteria</taxon>
        <taxon>Bacillati</taxon>
        <taxon>Actinomycetota</taxon>
        <taxon>Actinomycetes</taxon>
        <taxon>Micrococcales</taxon>
        <taxon>Brevibacteriaceae</taxon>
        <taxon>Brevibacterium</taxon>
    </lineage>
</organism>
<dbReference type="Proteomes" id="UP000094793">
    <property type="component" value="Chromosome"/>
</dbReference>
<feature type="signal peptide" evidence="1">
    <location>
        <begin position="1"/>
        <end position="31"/>
    </location>
</feature>
<proteinExistence type="predicted"/>
<dbReference type="EMBL" id="CP017150">
    <property type="protein sequence ID" value="AOP53335.1"/>
    <property type="molecule type" value="Genomic_DNA"/>
</dbReference>
<feature type="chain" id="PRO_5009101459" evidence="1">
    <location>
        <begin position="32"/>
        <end position="92"/>
    </location>
</feature>
<keyword evidence="1" id="KW-0732">Signal</keyword>
<accession>A0A1D7W2V5</accession>
<protein>
    <submittedName>
        <fullName evidence="2">Peptidoglycan bound protein (LPXTG motif)</fullName>
    </submittedName>
</protein>
<sequence length="92" mass="9534">MQKKLVQSSLALTAAAALGLGSAFVASPALADGPQTLDVQNEKQVQKALNSVGGVNAYGVRGNELNIGVAKPALRKRECIPMNFKQSESLPG</sequence>
<reference evidence="3" key="1">
    <citation type="submission" date="2016-09" db="EMBL/GenBank/DDBJ databases">
        <title>Complete Genome Sequence of Brevibacterium linens SMQ-1335.</title>
        <authorList>
            <person name="de Melo A.G."/>
            <person name="Labrie S.J."/>
            <person name="Dumaresq J."/>
            <person name="Roberts R.J."/>
            <person name="Tremblay D.M."/>
            <person name="Moineau S."/>
        </authorList>
    </citation>
    <scope>NUCLEOTIDE SEQUENCE [LARGE SCALE GENOMIC DNA]</scope>
    <source>
        <strain evidence="3">SMQ-1335</strain>
    </source>
</reference>
<dbReference type="AlphaFoldDB" id="A0A1D7W2V5"/>
<name>A0A1D7W2V5_BREAU</name>
<dbReference type="PATRIC" id="fig|1703.10.peg.1669"/>